<feature type="region of interest" description="Disordered" evidence="1">
    <location>
        <begin position="151"/>
        <end position="190"/>
    </location>
</feature>
<sequence>MLGRAGRRGSSGSTLDGRASTTAATVEAWSGSSTDSAPEGSALVRAASTAACCSPAAAVSVRSVSVWSVSLLSMIVSPVAGALESVRREARRPPKRRLIFLAPLRGSSRSGSDPLVLLSSTIPGALLGRVVRRAFSPDASLVRGASARRESFRSPGPVAHRRGTPVAASLGTDYPTRAPPRCDRWSSRSGAETRRVHSRNAVDLLWPGARPVNLLRVGAGSPGPTAPIIARIPRGADPARAIIPRCPAIPGCATPLPSRAPSSSPSC</sequence>
<comment type="caution">
    <text evidence="2">The sequence shown here is derived from an EMBL/GenBank/DDBJ whole genome shotgun (WGS) entry which is preliminary data.</text>
</comment>
<reference evidence="2 3" key="1">
    <citation type="submission" date="2015-08" db="EMBL/GenBank/DDBJ databases">
        <title>Draft Genome Sequence of Rathayibacter sp. Strain VKM Ac-2596 Isolated from Leaf Gall Induced by Plant-Parasitic Nematodes.</title>
        <authorList>
            <person name="Vasilenko O.V."/>
            <person name="Starodumova I.P."/>
            <person name="Tarlachkov S.V."/>
            <person name="Dorofeeva L.V."/>
            <person name="Evtushenko L.I."/>
        </authorList>
    </citation>
    <scope>NUCLEOTIDE SEQUENCE [LARGE SCALE GENOMIC DNA]</scope>
    <source>
        <strain evidence="2 3">VKM Ac-2596</strain>
    </source>
</reference>
<evidence type="ECO:0000256" key="1">
    <source>
        <dbReference type="SAM" id="MobiDB-lite"/>
    </source>
</evidence>
<dbReference type="EMBL" id="LIIN01000003">
    <property type="protein sequence ID" value="KZX22650.1"/>
    <property type="molecule type" value="Genomic_DNA"/>
</dbReference>
<protein>
    <submittedName>
        <fullName evidence="2">Uncharacterized protein</fullName>
    </submittedName>
</protein>
<keyword evidence="3" id="KW-1185">Reference proteome</keyword>
<evidence type="ECO:0000313" key="2">
    <source>
        <dbReference type="EMBL" id="KZX22650.1"/>
    </source>
</evidence>
<feature type="compositionally biased region" description="Low complexity" evidence="1">
    <location>
        <begin position="1"/>
        <end position="13"/>
    </location>
</feature>
<dbReference type="AlphaFoldDB" id="A0A162G187"/>
<accession>A0A162G187</accession>
<feature type="region of interest" description="Disordered" evidence="1">
    <location>
        <begin position="1"/>
        <end position="37"/>
    </location>
</feature>
<evidence type="ECO:0000313" key="3">
    <source>
        <dbReference type="Proteomes" id="UP000076717"/>
    </source>
</evidence>
<organism evidence="2 3">
    <name type="scientific">Rathayibacter tanaceti</name>
    <dbReference type="NCBI Taxonomy" id="1671680"/>
    <lineage>
        <taxon>Bacteria</taxon>
        <taxon>Bacillati</taxon>
        <taxon>Actinomycetota</taxon>
        <taxon>Actinomycetes</taxon>
        <taxon>Micrococcales</taxon>
        <taxon>Microbacteriaceae</taxon>
        <taxon>Rathayibacter</taxon>
    </lineage>
</organism>
<feature type="compositionally biased region" description="Polar residues" evidence="1">
    <location>
        <begin position="19"/>
        <end position="36"/>
    </location>
</feature>
<proteinExistence type="predicted"/>
<dbReference type="Proteomes" id="UP000076717">
    <property type="component" value="Unassembled WGS sequence"/>
</dbReference>
<feature type="compositionally biased region" description="Basic and acidic residues" evidence="1">
    <location>
        <begin position="180"/>
        <end position="190"/>
    </location>
</feature>
<name>A0A162G187_9MICO</name>
<gene>
    <name evidence="2" type="ORF">ACH61_00137</name>
</gene>